<keyword evidence="11 21" id="KW-0067">ATP-binding</keyword>
<dbReference type="GO" id="GO:0008841">
    <property type="term" value="F:dihydrofolate synthase activity"/>
    <property type="evidence" value="ECO:0007669"/>
    <property type="project" value="UniProtKB-EC"/>
</dbReference>
<evidence type="ECO:0000256" key="4">
    <source>
        <dbReference type="ARBA" id="ARBA00008276"/>
    </source>
</evidence>
<comment type="catalytic activity">
    <reaction evidence="19">
        <text>(6R)-5,10-methylenetetrahydrofolyl-(gamma-L-Glu)(n) + L-glutamate + ATP = (6R)-5,10-methylenetetrahydrofolyl-(gamma-L-Glu)(n+1) + ADP + phosphate + H(+)</text>
        <dbReference type="Rhea" id="RHEA:51912"/>
        <dbReference type="Rhea" id="RHEA-COMP:13257"/>
        <dbReference type="Rhea" id="RHEA-COMP:13258"/>
        <dbReference type="ChEBI" id="CHEBI:15378"/>
        <dbReference type="ChEBI" id="CHEBI:29985"/>
        <dbReference type="ChEBI" id="CHEBI:30616"/>
        <dbReference type="ChEBI" id="CHEBI:43474"/>
        <dbReference type="ChEBI" id="CHEBI:136572"/>
        <dbReference type="ChEBI" id="CHEBI:456216"/>
        <dbReference type="EC" id="6.3.2.17"/>
    </reaction>
</comment>
<dbReference type="EC" id="6.3.2.12" evidence="5"/>
<comment type="catalytic activity">
    <reaction evidence="20">
        <text>7,8-dihydropteroate + L-glutamate + ATP = 7,8-dihydrofolate + ADP + phosphate + H(+)</text>
        <dbReference type="Rhea" id="RHEA:23584"/>
        <dbReference type="ChEBI" id="CHEBI:15378"/>
        <dbReference type="ChEBI" id="CHEBI:17839"/>
        <dbReference type="ChEBI" id="CHEBI:29985"/>
        <dbReference type="ChEBI" id="CHEBI:30616"/>
        <dbReference type="ChEBI" id="CHEBI:43474"/>
        <dbReference type="ChEBI" id="CHEBI:57451"/>
        <dbReference type="ChEBI" id="CHEBI:456216"/>
        <dbReference type="EC" id="6.3.2.12"/>
    </reaction>
</comment>
<evidence type="ECO:0000256" key="15">
    <source>
        <dbReference type="ARBA" id="ARBA00030592"/>
    </source>
</evidence>
<name>U5T4D4_9GAMM</name>
<evidence type="ECO:0000256" key="8">
    <source>
        <dbReference type="ARBA" id="ARBA00022598"/>
    </source>
</evidence>
<keyword evidence="8 21" id="KW-0436">Ligase</keyword>
<evidence type="ECO:0000256" key="2">
    <source>
        <dbReference type="ARBA" id="ARBA00004799"/>
    </source>
</evidence>
<dbReference type="STRING" id="1335757.SPICUR_07205"/>
<evidence type="ECO:0000256" key="17">
    <source>
        <dbReference type="ARBA" id="ARBA00047493"/>
    </source>
</evidence>
<organism evidence="23 24">
    <name type="scientific">Spiribacter curvatus</name>
    <dbReference type="NCBI Taxonomy" id="1335757"/>
    <lineage>
        <taxon>Bacteria</taxon>
        <taxon>Pseudomonadati</taxon>
        <taxon>Pseudomonadota</taxon>
        <taxon>Gammaproteobacteria</taxon>
        <taxon>Chromatiales</taxon>
        <taxon>Ectothiorhodospiraceae</taxon>
        <taxon>Spiribacter</taxon>
    </lineage>
</organism>
<evidence type="ECO:0000256" key="20">
    <source>
        <dbReference type="ARBA" id="ARBA00049161"/>
    </source>
</evidence>
<keyword evidence="24" id="KW-1185">Reference proteome</keyword>
<dbReference type="GO" id="GO:0005737">
    <property type="term" value="C:cytoplasm"/>
    <property type="evidence" value="ECO:0007669"/>
    <property type="project" value="TreeGrafter"/>
</dbReference>
<dbReference type="Gene3D" id="3.90.190.20">
    <property type="entry name" value="Mur ligase, C-terminal domain"/>
    <property type="match status" value="1"/>
</dbReference>
<evidence type="ECO:0000256" key="7">
    <source>
        <dbReference type="ARBA" id="ARBA00019357"/>
    </source>
</evidence>
<dbReference type="SUPFAM" id="SSF53244">
    <property type="entry name" value="MurD-like peptide ligases, peptide-binding domain"/>
    <property type="match status" value="1"/>
</dbReference>
<keyword evidence="9" id="KW-0479">Metal-binding</keyword>
<dbReference type="EMBL" id="CP005990">
    <property type="protein sequence ID" value="AGY92404.1"/>
    <property type="molecule type" value="Genomic_DNA"/>
</dbReference>
<dbReference type="InterPro" id="IPR036615">
    <property type="entry name" value="Mur_ligase_C_dom_sf"/>
</dbReference>
<protein>
    <recommendedName>
        <fullName evidence="7">Dihydrofolate synthase/folylpolyglutamate synthase</fullName>
        <ecNumber evidence="5">6.3.2.12</ecNumber>
        <ecNumber evidence="6">6.3.2.17</ecNumber>
    </recommendedName>
    <alternativeName>
        <fullName evidence="16">Folylpoly-gamma-glutamate synthetase-dihydrofolate synthetase</fullName>
    </alternativeName>
    <alternativeName>
        <fullName evidence="14">Folylpolyglutamate synthetase</fullName>
    </alternativeName>
    <alternativeName>
        <fullName evidence="15">Tetrahydrofolylpolyglutamate synthase</fullName>
    </alternativeName>
</protein>
<dbReference type="InterPro" id="IPR036565">
    <property type="entry name" value="Mur-like_cat_sf"/>
</dbReference>
<dbReference type="InterPro" id="IPR004101">
    <property type="entry name" value="Mur_ligase_C"/>
</dbReference>
<comment type="catalytic activity">
    <reaction evidence="17">
        <text>(6S)-5,6,7,8-tetrahydrofolyl-(gamma-L-Glu)(n) + L-glutamate + ATP = (6S)-5,6,7,8-tetrahydrofolyl-(gamma-L-Glu)(n+1) + ADP + phosphate + H(+)</text>
        <dbReference type="Rhea" id="RHEA:10580"/>
        <dbReference type="Rhea" id="RHEA-COMP:14738"/>
        <dbReference type="Rhea" id="RHEA-COMP:14740"/>
        <dbReference type="ChEBI" id="CHEBI:15378"/>
        <dbReference type="ChEBI" id="CHEBI:29985"/>
        <dbReference type="ChEBI" id="CHEBI:30616"/>
        <dbReference type="ChEBI" id="CHEBI:43474"/>
        <dbReference type="ChEBI" id="CHEBI:141005"/>
        <dbReference type="ChEBI" id="CHEBI:456216"/>
        <dbReference type="EC" id="6.3.2.17"/>
    </reaction>
</comment>
<dbReference type="OrthoDB" id="9809356at2"/>
<evidence type="ECO:0000313" key="23">
    <source>
        <dbReference type="EMBL" id="AGY92404.1"/>
    </source>
</evidence>
<evidence type="ECO:0000259" key="22">
    <source>
        <dbReference type="Pfam" id="PF02875"/>
    </source>
</evidence>
<gene>
    <name evidence="23" type="ORF">SPICUR_07205</name>
</gene>
<evidence type="ECO:0000256" key="5">
    <source>
        <dbReference type="ARBA" id="ARBA00013023"/>
    </source>
</evidence>
<dbReference type="GO" id="GO:0004326">
    <property type="term" value="F:tetrahydrofolylpolyglutamate synthase activity"/>
    <property type="evidence" value="ECO:0007669"/>
    <property type="project" value="UniProtKB-EC"/>
</dbReference>
<evidence type="ECO:0000256" key="11">
    <source>
        <dbReference type="ARBA" id="ARBA00022840"/>
    </source>
</evidence>
<dbReference type="eggNOG" id="COG0285">
    <property type="taxonomic scope" value="Bacteria"/>
</dbReference>
<dbReference type="Proteomes" id="UP000017640">
    <property type="component" value="Chromosome"/>
</dbReference>
<evidence type="ECO:0000256" key="10">
    <source>
        <dbReference type="ARBA" id="ARBA00022741"/>
    </source>
</evidence>
<feature type="domain" description="Mur ligase C-terminal" evidence="22">
    <location>
        <begin position="298"/>
        <end position="408"/>
    </location>
</feature>
<evidence type="ECO:0000256" key="13">
    <source>
        <dbReference type="ARBA" id="ARBA00022909"/>
    </source>
</evidence>
<keyword evidence="12" id="KW-0460">Magnesium</keyword>
<evidence type="ECO:0000256" key="9">
    <source>
        <dbReference type="ARBA" id="ARBA00022723"/>
    </source>
</evidence>
<evidence type="ECO:0000256" key="18">
    <source>
        <dbReference type="ARBA" id="ARBA00047808"/>
    </source>
</evidence>
<dbReference type="EC" id="6.3.2.17" evidence="6"/>
<dbReference type="Pfam" id="PF02875">
    <property type="entry name" value="Mur_ligase_C"/>
    <property type="match status" value="1"/>
</dbReference>
<comment type="pathway">
    <text evidence="2">Cofactor biosynthesis; tetrahydrofolate biosynthesis; 7,8-dihydrofolate from 2-amino-4-hydroxy-6-hydroxymethyl-7,8-dihydropteridine diphosphate and 4-aminobenzoate: step 2/2.</text>
</comment>
<dbReference type="PANTHER" id="PTHR11136:SF0">
    <property type="entry name" value="DIHYDROFOLATE SYNTHETASE-RELATED"/>
    <property type="match status" value="1"/>
</dbReference>
<dbReference type="NCBIfam" id="TIGR01499">
    <property type="entry name" value="folC"/>
    <property type="match status" value="1"/>
</dbReference>
<evidence type="ECO:0000256" key="19">
    <source>
        <dbReference type="ARBA" id="ARBA00049035"/>
    </source>
</evidence>
<dbReference type="KEGG" id="spiu:SPICUR_07205"/>
<dbReference type="UniPathway" id="UPA00077">
    <property type="reaction ID" value="UER00157"/>
</dbReference>
<evidence type="ECO:0000256" key="1">
    <source>
        <dbReference type="ARBA" id="ARBA00002714"/>
    </source>
</evidence>
<evidence type="ECO:0000256" key="16">
    <source>
        <dbReference type="ARBA" id="ARBA00032510"/>
    </source>
</evidence>
<keyword evidence="10 21" id="KW-0547">Nucleotide-binding</keyword>
<dbReference type="HOGENOM" id="CLU_015869_1_0_6"/>
<reference evidence="23 24" key="1">
    <citation type="journal article" date="2013" name="BMC Genomics">
        <title>Genomes of "Spiribacter", a streamlined, successful halophilic bacterium.</title>
        <authorList>
            <person name="Lopez-Perez M."/>
            <person name="Ghai R."/>
            <person name="Leon M.J."/>
            <person name="Rodriguez-Olmos A."/>
            <person name="Copa-Patino J.L."/>
            <person name="Soliveri J."/>
            <person name="Sanchez-Porro C."/>
            <person name="Ventosa A."/>
            <person name="Rodriguez-Valera F."/>
        </authorList>
    </citation>
    <scope>NUCLEOTIDE SEQUENCE [LARGE SCALE GENOMIC DNA]</scope>
    <source>
        <strain evidence="23 24">UAH-SP71</strain>
    </source>
</reference>
<proteinExistence type="inferred from homology"/>
<dbReference type="Gene3D" id="3.40.1190.10">
    <property type="entry name" value="Mur-like, catalytic domain"/>
    <property type="match status" value="1"/>
</dbReference>
<dbReference type="SUPFAM" id="SSF53623">
    <property type="entry name" value="MurD-like peptide ligases, catalytic domain"/>
    <property type="match status" value="1"/>
</dbReference>
<dbReference type="PANTHER" id="PTHR11136">
    <property type="entry name" value="FOLYLPOLYGLUTAMATE SYNTHASE-RELATED"/>
    <property type="match status" value="1"/>
</dbReference>
<accession>U5T4D4</accession>
<dbReference type="InterPro" id="IPR001645">
    <property type="entry name" value="Folylpolyglutamate_synth"/>
</dbReference>
<dbReference type="PATRIC" id="fig|1335757.3.peg.1410"/>
<comment type="similarity">
    <text evidence="4 21">Belongs to the folylpolyglutamate synthase family.</text>
</comment>
<evidence type="ECO:0000256" key="6">
    <source>
        <dbReference type="ARBA" id="ARBA00013025"/>
    </source>
</evidence>
<evidence type="ECO:0000313" key="24">
    <source>
        <dbReference type="Proteomes" id="UP000017640"/>
    </source>
</evidence>
<dbReference type="PIRSF" id="PIRSF001563">
    <property type="entry name" value="Folylpolyglu_synth"/>
    <property type="match status" value="1"/>
</dbReference>
<keyword evidence="13" id="KW-0289">Folate biosynthesis</keyword>
<dbReference type="GO" id="GO:0005524">
    <property type="term" value="F:ATP binding"/>
    <property type="evidence" value="ECO:0007669"/>
    <property type="project" value="UniProtKB-KW"/>
</dbReference>
<evidence type="ECO:0000256" key="12">
    <source>
        <dbReference type="ARBA" id="ARBA00022842"/>
    </source>
</evidence>
<comment type="pathway">
    <text evidence="3">Cofactor biosynthesis; tetrahydrofolylpolyglutamate biosynthesis.</text>
</comment>
<comment type="function">
    <text evidence="1">Functions in two distinct reactions of the de novo folate biosynthetic pathway. Catalyzes the addition of a glutamate residue to dihydropteroate (7,8-dihydropteroate or H2Pte) to form dihydrofolate (7,8-dihydrofolate monoglutamate or H2Pte-Glu). Also catalyzes successive additions of L-glutamate to tetrahydrofolate or 10-formyltetrahydrofolate or 5,10-methylenetetrahydrofolate, leading to folylpolyglutamate derivatives.</text>
</comment>
<evidence type="ECO:0000256" key="14">
    <source>
        <dbReference type="ARBA" id="ARBA00030048"/>
    </source>
</evidence>
<evidence type="ECO:0000256" key="3">
    <source>
        <dbReference type="ARBA" id="ARBA00005150"/>
    </source>
</evidence>
<dbReference type="GO" id="GO:0046656">
    <property type="term" value="P:folic acid biosynthetic process"/>
    <property type="evidence" value="ECO:0007669"/>
    <property type="project" value="UniProtKB-KW"/>
</dbReference>
<dbReference type="AlphaFoldDB" id="U5T4D4"/>
<comment type="catalytic activity">
    <reaction evidence="18">
        <text>10-formyltetrahydrofolyl-(gamma-L-Glu)(n) + L-glutamate + ATP = 10-formyltetrahydrofolyl-(gamma-L-Glu)(n+1) + ADP + phosphate + H(+)</text>
        <dbReference type="Rhea" id="RHEA:51904"/>
        <dbReference type="Rhea" id="RHEA-COMP:13088"/>
        <dbReference type="Rhea" id="RHEA-COMP:14300"/>
        <dbReference type="ChEBI" id="CHEBI:15378"/>
        <dbReference type="ChEBI" id="CHEBI:29985"/>
        <dbReference type="ChEBI" id="CHEBI:30616"/>
        <dbReference type="ChEBI" id="CHEBI:43474"/>
        <dbReference type="ChEBI" id="CHEBI:134413"/>
        <dbReference type="ChEBI" id="CHEBI:456216"/>
        <dbReference type="EC" id="6.3.2.17"/>
    </reaction>
</comment>
<dbReference type="RefSeq" id="WP_023367536.1">
    <property type="nucleotide sequence ID" value="NC_022664.1"/>
</dbReference>
<dbReference type="GO" id="GO:0046654">
    <property type="term" value="P:tetrahydrofolate biosynthetic process"/>
    <property type="evidence" value="ECO:0007669"/>
    <property type="project" value="UniProtKB-UniPathway"/>
</dbReference>
<sequence length="430" mass="46030">MADTTLDGWLAWLEGLHPREIELGLGRIGRVARRLSLPPEQAPLITVAGTNGKGSTVACLESMFRAGGHHPGAFTSPHLLRYNERIRIDGQPVDDAAILDAFRAIDRARGEITLTYFEFATLAAVWCFRAAGASPWILEVGLGGRLDATNCLDADLAIVTAIDLDHMEWLGDTREAIATEKLGIARPDRPIVCADPDPPSRVAETASALPAPLHQLGEHYHYQTSTTDWSWWSHDRRYDHLPRPHWMADDALANAAGAVAAVTDAMPALALDSTSIATGLANAHVIGRQSWAPGGGGGWLLDVGHNPAAIDLLARRLEAVRDRGRVRVAFGLMARKPLSALIVRLAPVVDEWFALALDDPQSFSADAIEQALGEAGQVVIGQGDASSARAILEARAAAQDLSVAAGSFRVVEAFMRAGIVPCNDRGSSRD</sequence>
<evidence type="ECO:0000256" key="21">
    <source>
        <dbReference type="PIRNR" id="PIRNR001563"/>
    </source>
</evidence>
<dbReference type="GO" id="GO:0046872">
    <property type="term" value="F:metal ion binding"/>
    <property type="evidence" value="ECO:0007669"/>
    <property type="project" value="UniProtKB-KW"/>
</dbReference>